<reference evidence="8 9" key="1">
    <citation type="submission" date="2019-07" db="EMBL/GenBank/DDBJ databases">
        <title>Genomic Encyclopedia of Archaeal and Bacterial Type Strains, Phase II (KMG-II): from individual species to whole genera.</title>
        <authorList>
            <person name="Goeker M."/>
        </authorList>
    </citation>
    <scope>NUCLEOTIDE SEQUENCE [LARGE SCALE GENOMIC DNA]</scope>
    <source>
        <strain evidence="8 9">ATCC BAA-2084</strain>
    </source>
</reference>
<name>A0A562UV38_9SPHN</name>
<evidence type="ECO:0000313" key="9">
    <source>
        <dbReference type="Proteomes" id="UP000320547"/>
    </source>
</evidence>
<keyword evidence="6" id="KW-0472">Membrane</keyword>
<evidence type="ECO:0000313" key="8">
    <source>
        <dbReference type="EMBL" id="TWJ09471.1"/>
    </source>
</evidence>
<evidence type="ECO:0000256" key="2">
    <source>
        <dbReference type="ARBA" id="ARBA00022741"/>
    </source>
</evidence>
<feature type="domain" description="ABC transporter" evidence="7">
    <location>
        <begin position="5"/>
        <end position="191"/>
    </location>
</feature>
<dbReference type="PANTHER" id="PTHR43499">
    <property type="entry name" value="ABC TRANSPORTER I FAMILY MEMBER 1"/>
    <property type="match status" value="1"/>
</dbReference>
<evidence type="ECO:0000256" key="1">
    <source>
        <dbReference type="ARBA" id="ARBA00022448"/>
    </source>
</evidence>
<comment type="caution">
    <text evidence="8">The sequence shown here is derived from an EMBL/GenBank/DDBJ whole genome shotgun (WGS) entry which is preliminary data.</text>
</comment>
<evidence type="ECO:0000256" key="5">
    <source>
        <dbReference type="ARBA" id="ARBA00022967"/>
    </source>
</evidence>
<dbReference type="Proteomes" id="UP000320547">
    <property type="component" value="Unassembled WGS sequence"/>
</dbReference>
<evidence type="ECO:0000256" key="3">
    <source>
        <dbReference type="ARBA" id="ARBA00022748"/>
    </source>
</evidence>
<dbReference type="AlphaFoldDB" id="A0A562UV38"/>
<dbReference type="GO" id="GO:0005524">
    <property type="term" value="F:ATP binding"/>
    <property type="evidence" value="ECO:0007669"/>
    <property type="project" value="UniProtKB-KW"/>
</dbReference>
<dbReference type="InterPro" id="IPR005895">
    <property type="entry name" value="ABC_transptr_haem_export_CcmA"/>
</dbReference>
<dbReference type="NCBIfam" id="TIGR01189">
    <property type="entry name" value="ccmA"/>
    <property type="match status" value="1"/>
</dbReference>
<accession>A0A562UV38</accession>
<keyword evidence="2" id="KW-0547">Nucleotide-binding</keyword>
<dbReference type="EMBL" id="VLLK01000001">
    <property type="protein sequence ID" value="TWJ09471.1"/>
    <property type="molecule type" value="Genomic_DNA"/>
</dbReference>
<keyword evidence="3" id="KW-0201">Cytochrome c-type biogenesis</keyword>
<evidence type="ECO:0000256" key="6">
    <source>
        <dbReference type="ARBA" id="ARBA00023136"/>
    </source>
</evidence>
<keyword evidence="9" id="KW-1185">Reference proteome</keyword>
<dbReference type="PANTHER" id="PTHR43499:SF1">
    <property type="entry name" value="ABC TRANSPORTER I FAMILY MEMBER 1"/>
    <property type="match status" value="1"/>
</dbReference>
<keyword evidence="1" id="KW-0813">Transport</keyword>
<organism evidence="8 9">
    <name type="scientific">Altererythrobacter ishigakiensis</name>
    <dbReference type="NCBI Taxonomy" id="476157"/>
    <lineage>
        <taxon>Bacteria</taxon>
        <taxon>Pseudomonadati</taxon>
        <taxon>Pseudomonadota</taxon>
        <taxon>Alphaproteobacteria</taxon>
        <taxon>Sphingomonadales</taxon>
        <taxon>Erythrobacteraceae</taxon>
        <taxon>Altererythrobacter</taxon>
    </lineage>
</organism>
<sequence length="193" mass="20835">MQARLTATDLACRRGERLLFRGLSLDLASGDVLHITGENGTGKTSLLRILAGLRNPYSGEVSHEGAIGMLDERPALDPDQPLSEALRFWQQVDGCADSFEAVSAMELDALLEVPVRYLSTGQRKRAAMARLLCQDAPIWLLDEPLSGLDDRSQARIAETVSAHAATGGIVVLASHQPIAVERLSVFALAEYVV</sequence>
<keyword evidence="5" id="KW-1278">Translocase</keyword>
<gene>
    <name evidence="8" type="ORF">JN10_1106</name>
</gene>
<proteinExistence type="predicted"/>
<dbReference type="RefSeq" id="WP_067601247.1">
    <property type="nucleotide sequence ID" value="NZ_CP015963.1"/>
</dbReference>
<dbReference type="OrthoDB" id="9800654at2"/>
<dbReference type="InterPro" id="IPR003593">
    <property type="entry name" value="AAA+_ATPase"/>
</dbReference>
<dbReference type="GO" id="GO:0022857">
    <property type="term" value="F:transmembrane transporter activity"/>
    <property type="evidence" value="ECO:0007669"/>
    <property type="project" value="InterPro"/>
</dbReference>
<keyword evidence="4" id="KW-0067">ATP-binding</keyword>
<evidence type="ECO:0000256" key="4">
    <source>
        <dbReference type="ARBA" id="ARBA00022840"/>
    </source>
</evidence>
<dbReference type="InterPro" id="IPR003439">
    <property type="entry name" value="ABC_transporter-like_ATP-bd"/>
</dbReference>
<dbReference type="InterPro" id="IPR027417">
    <property type="entry name" value="P-loop_NTPase"/>
</dbReference>
<dbReference type="SUPFAM" id="SSF52540">
    <property type="entry name" value="P-loop containing nucleoside triphosphate hydrolases"/>
    <property type="match status" value="1"/>
</dbReference>
<evidence type="ECO:0000259" key="7">
    <source>
        <dbReference type="PROSITE" id="PS50893"/>
    </source>
</evidence>
<dbReference type="STRING" id="476157.GCA_001663155_02247"/>
<dbReference type="Pfam" id="PF00005">
    <property type="entry name" value="ABC_tran"/>
    <property type="match status" value="1"/>
</dbReference>
<protein>
    <submittedName>
        <fullName evidence="8">Heme exporter protein A</fullName>
    </submittedName>
</protein>
<dbReference type="Gene3D" id="3.40.50.300">
    <property type="entry name" value="P-loop containing nucleotide triphosphate hydrolases"/>
    <property type="match status" value="1"/>
</dbReference>
<dbReference type="GO" id="GO:0017004">
    <property type="term" value="P:cytochrome complex assembly"/>
    <property type="evidence" value="ECO:0007669"/>
    <property type="project" value="UniProtKB-KW"/>
</dbReference>
<dbReference type="PROSITE" id="PS50893">
    <property type="entry name" value="ABC_TRANSPORTER_2"/>
    <property type="match status" value="1"/>
</dbReference>
<dbReference type="SMART" id="SM00382">
    <property type="entry name" value="AAA"/>
    <property type="match status" value="1"/>
</dbReference>
<dbReference type="GO" id="GO:0016887">
    <property type="term" value="F:ATP hydrolysis activity"/>
    <property type="evidence" value="ECO:0007669"/>
    <property type="project" value="InterPro"/>
</dbReference>